<evidence type="ECO:0000313" key="3">
    <source>
        <dbReference type="EMBL" id="ELR69533.1"/>
    </source>
</evidence>
<dbReference type="Proteomes" id="UP000011135">
    <property type="component" value="Unassembled WGS sequence"/>
</dbReference>
<dbReference type="Gene3D" id="1.10.530.10">
    <property type="match status" value="1"/>
</dbReference>
<evidence type="ECO:0000256" key="1">
    <source>
        <dbReference type="ARBA" id="ARBA00007734"/>
    </source>
</evidence>
<dbReference type="CDD" id="cd16894">
    <property type="entry name" value="MltD-like"/>
    <property type="match status" value="1"/>
</dbReference>
<organism evidence="3 4">
    <name type="scientific">Fulvivirga imtechensis AK7</name>
    <dbReference type="NCBI Taxonomy" id="1237149"/>
    <lineage>
        <taxon>Bacteria</taxon>
        <taxon>Pseudomonadati</taxon>
        <taxon>Bacteroidota</taxon>
        <taxon>Cytophagia</taxon>
        <taxon>Cytophagales</taxon>
        <taxon>Fulvivirgaceae</taxon>
        <taxon>Fulvivirga</taxon>
    </lineage>
</organism>
<accession>L8JMR5</accession>
<reference evidence="3 4" key="1">
    <citation type="submission" date="2012-12" db="EMBL/GenBank/DDBJ databases">
        <title>Genome assembly of Fulvivirga imtechensis AK7.</title>
        <authorList>
            <person name="Nupur N."/>
            <person name="Khatri I."/>
            <person name="Kumar R."/>
            <person name="Subramanian S."/>
            <person name="Pinnaka A."/>
        </authorList>
    </citation>
    <scope>NUCLEOTIDE SEQUENCE [LARGE SCALE GENOMIC DNA]</scope>
    <source>
        <strain evidence="3 4">AK7</strain>
    </source>
</reference>
<comment type="caution">
    <text evidence="3">The sequence shown here is derived from an EMBL/GenBank/DDBJ whole genome shotgun (WGS) entry which is preliminary data.</text>
</comment>
<dbReference type="PANTHER" id="PTHR37423:SF2">
    <property type="entry name" value="MEMBRANE-BOUND LYTIC MUREIN TRANSGLYCOSYLASE C"/>
    <property type="match status" value="1"/>
</dbReference>
<dbReference type="InterPro" id="IPR008258">
    <property type="entry name" value="Transglycosylase_SLT_dom_1"/>
</dbReference>
<dbReference type="PATRIC" id="fig|1237149.3.peg.4389"/>
<dbReference type="InterPro" id="IPR023346">
    <property type="entry name" value="Lysozyme-like_dom_sf"/>
</dbReference>
<dbReference type="Pfam" id="PF01464">
    <property type="entry name" value="SLT"/>
    <property type="match status" value="1"/>
</dbReference>
<sequence>MKYFPHALSLLSFVVICAYIKFDNDRSQKAQREIHQPAQEEQYAFYKVDNPPAGEYAGYLNAVSLELPNELYFAGERVPLEIPDVRERLDRELHINTYWHSSTIFLIKRAHQWLPQIEEILSKHGVPDDFKYLTAIEGGFVNAVSPANAVGFWQILESAGEENGLEITKEVDERYDPLKATEAACKYLKKAHAKFGNWTNAAASYNRGMGGLQRALDNQKVDSYYDLMLNEETSRYVFRILAIKEIIEHPKRYGFNIDKRHLYEPEELRYVEVDRDIKDLVSFAKAQGINYKLLKRHNPWLRDDHLDVKRNKTYKIAIPMAP</sequence>
<dbReference type="EMBL" id="AMZN01000071">
    <property type="protein sequence ID" value="ELR69533.1"/>
    <property type="molecule type" value="Genomic_DNA"/>
</dbReference>
<feature type="domain" description="Transglycosylase SLT" evidence="2">
    <location>
        <begin position="133"/>
        <end position="221"/>
    </location>
</feature>
<dbReference type="OrthoDB" id="9815002at2"/>
<dbReference type="eggNOG" id="COG0741">
    <property type="taxonomic scope" value="Bacteria"/>
</dbReference>
<protein>
    <submittedName>
        <fullName evidence="3">Membrane-bound lytic murein transglycosylase D</fullName>
    </submittedName>
</protein>
<dbReference type="STRING" id="1237149.C900_04921"/>
<gene>
    <name evidence="3" type="ORF">C900_04921</name>
</gene>
<name>L8JMR5_9BACT</name>
<dbReference type="SUPFAM" id="SSF53955">
    <property type="entry name" value="Lysozyme-like"/>
    <property type="match status" value="1"/>
</dbReference>
<evidence type="ECO:0000313" key="4">
    <source>
        <dbReference type="Proteomes" id="UP000011135"/>
    </source>
</evidence>
<dbReference type="RefSeq" id="WP_009582075.1">
    <property type="nucleotide sequence ID" value="NZ_AMZN01000071.1"/>
</dbReference>
<proteinExistence type="inferred from homology"/>
<comment type="similarity">
    <text evidence="1">Belongs to the transglycosylase Slt family.</text>
</comment>
<dbReference type="PANTHER" id="PTHR37423">
    <property type="entry name" value="SOLUBLE LYTIC MUREIN TRANSGLYCOSYLASE-RELATED"/>
    <property type="match status" value="1"/>
</dbReference>
<dbReference type="AlphaFoldDB" id="L8JMR5"/>
<evidence type="ECO:0000259" key="2">
    <source>
        <dbReference type="Pfam" id="PF01464"/>
    </source>
</evidence>
<keyword evidence="4" id="KW-1185">Reference proteome</keyword>